<organism evidence="1 2">
    <name type="scientific">Boeremia exigua</name>
    <dbReference type="NCBI Taxonomy" id="749465"/>
    <lineage>
        <taxon>Eukaryota</taxon>
        <taxon>Fungi</taxon>
        <taxon>Dikarya</taxon>
        <taxon>Ascomycota</taxon>
        <taxon>Pezizomycotina</taxon>
        <taxon>Dothideomycetes</taxon>
        <taxon>Pleosporomycetidae</taxon>
        <taxon>Pleosporales</taxon>
        <taxon>Pleosporineae</taxon>
        <taxon>Didymellaceae</taxon>
        <taxon>Boeremia</taxon>
    </lineage>
</organism>
<protein>
    <submittedName>
        <fullName evidence="1">Uncharacterized protein</fullName>
    </submittedName>
</protein>
<dbReference type="EMBL" id="JAPHNI010000506">
    <property type="protein sequence ID" value="KAJ8110368.1"/>
    <property type="molecule type" value="Genomic_DNA"/>
</dbReference>
<accession>A0ACC2I5W2</accession>
<name>A0ACC2I5W2_9PLEO</name>
<keyword evidence="2" id="KW-1185">Reference proteome</keyword>
<comment type="caution">
    <text evidence="1">The sequence shown here is derived from an EMBL/GenBank/DDBJ whole genome shotgun (WGS) entry which is preliminary data.</text>
</comment>
<gene>
    <name evidence="1" type="ORF">OPT61_g6771</name>
</gene>
<sequence length="171" mass="18600">MLTQGITVAKEQIAEQASESSVLQRKSLEANEGETAAKRLEAVIRVWKDIAEREQALARSCKVTIQHLAAKLPNVQEVNHRACPSAHPLKRVIPGRRTLEKTLEEVTGHTTTDDVVSLAKDQSKHDAQQLFPTAYLIFNNAVSKAGQGRACRLSVAVQPKGLAGVDRCSAV</sequence>
<dbReference type="Proteomes" id="UP001153331">
    <property type="component" value="Unassembled WGS sequence"/>
</dbReference>
<evidence type="ECO:0000313" key="1">
    <source>
        <dbReference type="EMBL" id="KAJ8110368.1"/>
    </source>
</evidence>
<evidence type="ECO:0000313" key="2">
    <source>
        <dbReference type="Proteomes" id="UP001153331"/>
    </source>
</evidence>
<reference evidence="1" key="1">
    <citation type="submission" date="2022-11" db="EMBL/GenBank/DDBJ databases">
        <title>Genome Sequence of Boeremia exigua.</title>
        <authorList>
            <person name="Buettner E."/>
        </authorList>
    </citation>
    <scope>NUCLEOTIDE SEQUENCE</scope>
    <source>
        <strain evidence="1">CU02</strain>
    </source>
</reference>
<proteinExistence type="predicted"/>